<proteinExistence type="predicted"/>
<name>A0A2P2IYN0_RHIMU</name>
<dbReference type="EMBL" id="GGEC01005832">
    <property type="protein sequence ID" value="MBW86315.1"/>
    <property type="molecule type" value="Transcribed_RNA"/>
</dbReference>
<protein>
    <submittedName>
        <fullName evidence="1">Uncharacterized protein</fullName>
    </submittedName>
</protein>
<evidence type="ECO:0000313" key="1">
    <source>
        <dbReference type="EMBL" id="MBW86315.1"/>
    </source>
</evidence>
<accession>A0A2P2IYN0</accession>
<sequence>MFSSDFHGKTPEKPLRFRYRCCNLLREDISGNVPVKKLFPRSRYCS</sequence>
<organism evidence="1">
    <name type="scientific">Rhizophora mucronata</name>
    <name type="common">Asiatic mangrove</name>
    <dbReference type="NCBI Taxonomy" id="61149"/>
    <lineage>
        <taxon>Eukaryota</taxon>
        <taxon>Viridiplantae</taxon>
        <taxon>Streptophyta</taxon>
        <taxon>Embryophyta</taxon>
        <taxon>Tracheophyta</taxon>
        <taxon>Spermatophyta</taxon>
        <taxon>Magnoliopsida</taxon>
        <taxon>eudicotyledons</taxon>
        <taxon>Gunneridae</taxon>
        <taxon>Pentapetalae</taxon>
        <taxon>rosids</taxon>
        <taxon>fabids</taxon>
        <taxon>Malpighiales</taxon>
        <taxon>Rhizophoraceae</taxon>
        <taxon>Rhizophora</taxon>
    </lineage>
</organism>
<dbReference type="AlphaFoldDB" id="A0A2P2IYN0"/>
<reference evidence="1" key="1">
    <citation type="submission" date="2018-02" db="EMBL/GenBank/DDBJ databases">
        <title>Rhizophora mucronata_Transcriptome.</title>
        <authorList>
            <person name="Meera S.P."/>
            <person name="Sreeshan A."/>
            <person name="Augustine A."/>
        </authorList>
    </citation>
    <scope>NUCLEOTIDE SEQUENCE</scope>
    <source>
        <tissue evidence="1">Leaf</tissue>
    </source>
</reference>